<comment type="caution">
    <text evidence="1">The sequence shown here is derived from an EMBL/GenBank/DDBJ whole genome shotgun (WGS) entry which is preliminary data.</text>
</comment>
<sequence>MKKLVLLLLVIVSVFSFGANFKPYLKGNASNPDAKKVLFAAQMESTKKVVTLYKDREKVVYVFGLEGKKPEIKLDGTIGENLLFNADENESYDAKFLVFQNDEYRYIVSYYDVNGKTKSYLLEAYKGLNPKPLYKKQLNNKTVYDKIFTDESNKEKFNDLFLDENYRDYESFYINY</sequence>
<gene>
    <name evidence="1" type="ORF">RN96_05755</name>
</gene>
<accession>A0A2B7YP31</accession>
<organism evidence="1 2">
    <name type="scientific">Fusobacterium nucleatum subsp. polymorphum</name>
    <name type="common">Fusobacterium polymorphum</name>
    <dbReference type="NCBI Taxonomy" id="76857"/>
    <lineage>
        <taxon>Bacteria</taxon>
        <taxon>Fusobacteriati</taxon>
        <taxon>Fusobacteriota</taxon>
        <taxon>Fusobacteriia</taxon>
        <taxon>Fusobacteriales</taxon>
        <taxon>Fusobacteriaceae</taxon>
        <taxon>Fusobacterium</taxon>
    </lineage>
</organism>
<dbReference type="RefSeq" id="WP_098702668.1">
    <property type="nucleotide sequence ID" value="NZ_NJGI01000001.1"/>
</dbReference>
<reference evidence="1 2" key="1">
    <citation type="submission" date="2017-06" db="EMBL/GenBank/DDBJ databases">
        <title>Genome sequencing of Fusobacterium nucleatum subsp. polymorphum KCOM 1232 (=ChDC F37).</title>
        <authorList>
            <person name="Kook J.-K."/>
            <person name="Park S.-N."/>
            <person name="Lim Y.K."/>
            <person name="Roh H."/>
        </authorList>
    </citation>
    <scope>NUCLEOTIDE SEQUENCE [LARGE SCALE GENOMIC DNA]</scope>
    <source>
        <strain evidence="2">KCOM 1232 ( ChDC F37)</strain>
    </source>
</reference>
<proteinExistence type="predicted"/>
<dbReference type="EMBL" id="NJGI01000001">
    <property type="protein sequence ID" value="PGH22618.1"/>
    <property type="molecule type" value="Genomic_DNA"/>
</dbReference>
<dbReference type="AlphaFoldDB" id="A0A2B7YP31"/>
<dbReference type="STRING" id="76857.RO02_05635"/>
<protein>
    <submittedName>
        <fullName evidence="1">Uncharacterized protein</fullName>
    </submittedName>
</protein>
<dbReference type="Proteomes" id="UP000222862">
    <property type="component" value="Unassembled WGS sequence"/>
</dbReference>
<evidence type="ECO:0000313" key="2">
    <source>
        <dbReference type="Proteomes" id="UP000222862"/>
    </source>
</evidence>
<evidence type="ECO:0000313" key="1">
    <source>
        <dbReference type="EMBL" id="PGH22618.1"/>
    </source>
</evidence>
<name>A0A2B7YP31_FUSNP</name>